<evidence type="ECO:0000313" key="2">
    <source>
        <dbReference type="Proteomes" id="UP000198670"/>
    </source>
</evidence>
<dbReference type="Proteomes" id="UP000198670">
    <property type="component" value="Unassembled WGS sequence"/>
</dbReference>
<dbReference type="OrthoDB" id="1264664at2"/>
<protein>
    <submittedName>
        <fullName evidence="1">Uncharacterized protein</fullName>
    </submittedName>
</protein>
<proteinExistence type="predicted"/>
<organism evidence="1 2">
    <name type="scientific">Parapedobacter indicus</name>
    <dbReference type="NCBI Taxonomy" id="1477437"/>
    <lineage>
        <taxon>Bacteria</taxon>
        <taxon>Pseudomonadati</taxon>
        <taxon>Bacteroidota</taxon>
        <taxon>Sphingobacteriia</taxon>
        <taxon>Sphingobacteriales</taxon>
        <taxon>Sphingobacteriaceae</taxon>
        <taxon>Parapedobacter</taxon>
    </lineage>
</organism>
<reference evidence="1 2" key="1">
    <citation type="submission" date="2016-10" db="EMBL/GenBank/DDBJ databases">
        <authorList>
            <person name="de Groot N.N."/>
        </authorList>
    </citation>
    <scope>NUCLEOTIDE SEQUENCE [LARGE SCALE GENOMIC DNA]</scope>
    <source>
        <strain evidence="1 2">RK1</strain>
    </source>
</reference>
<accession>A0A1I3UUG6</accession>
<dbReference type="RefSeq" id="WP_090631973.1">
    <property type="nucleotide sequence ID" value="NZ_FOQO01000015.1"/>
</dbReference>
<dbReference type="AlphaFoldDB" id="A0A1I3UUG6"/>
<keyword evidence="2" id="KW-1185">Reference proteome</keyword>
<dbReference type="EMBL" id="FOQO01000015">
    <property type="protein sequence ID" value="SFJ86645.1"/>
    <property type="molecule type" value="Genomic_DNA"/>
</dbReference>
<sequence length="71" mass="8251">MTTFNLSVPEDKTSFFLEVLELIGATYEAKEREFQLTEEQKNFLLRQNDVPIEDCLPAMDLYESLKGKYGL</sequence>
<name>A0A1I3UUG6_9SPHI</name>
<gene>
    <name evidence="1" type="ORF">SAMN05444682_11567</name>
</gene>
<evidence type="ECO:0000313" key="1">
    <source>
        <dbReference type="EMBL" id="SFJ86645.1"/>
    </source>
</evidence>